<dbReference type="Gene3D" id="3.90.930.1">
    <property type="match status" value="1"/>
</dbReference>
<proteinExistence type="predicted"/>
<reference evidence="1 2" key="1">
    <citation type="submission" date="2016-11" db="EMBL/GenBank/DDBJ databases">
        <title>Study of marine rhodopsin-containing bacteria.</title>
        <authorList>
            <person name="Yoshizawa S."/>
            <person name="Kumagai Y."/>
            <person name="Kogure K."/>
        </authorList>
    </citation>
    <scope>NUCLEOTIDE SEQUENCE [LARGE SCALE GENOMIC DNA]</scope>
    <source>
        <strain evidence="1 2">SG-29</strain>
    </source>
</reference>
<dbReference type="RefSeq" id="WP_094550876.1">
    <property type="nucleotide sequence ID" value="NZ_MQWB01000001.1"/>
</dbReference>
<keyword evidence="2" id="KW-1185">Reference proteome</keyword>
<organism evidence="1 2">
    <name type="scientific">Rubricoccus marinus</name>
    <dbReference type="NCBI Taxonomy" id="716817"/>
    <lineage>
        <taxon>Bacteria</taxon>
        <taxon>Pseudomonadati</taxon>
        <taxon>Rhodothermota</taxon>
        <taxon>Rhodothermia</taxon>
        <taxon>Rhodothermales</taxon>
        <taxon>Rubricoccaceae</taxon>
        <taxon>Rubricoccus</taxon>
    </lineage>
</organism>
<gene>
    <name evidence="1" type="ORF">BSZ36_16410</name>
</gene>
<dbReference type="AlphaFoldDB" id="A0A259U3M0"/>
<protein>
    <recommendedName>
        <fullName evidence="3">Toxin-antitoxin system YwqK family antitoxin</fullName>
    </recommendedName>
</protein>
<dbReference type="Proteomes" id="UP000216446">
    <property type="component" value="Unassembled WGS sequence"/>
</dbReference>
<accession>A0A259U3M0</accession>
<sequence length="179" mass="19537">MRSVFFVLLFALAAAPEAQDVRGIPSQLPVVQEASVTSENGVVADAATGEPITAQVVGTHENGAPRIRYTVVEGLVEGVWVEWYASGVPRYIGEWAGGKGVWTYFHETGAIRERSRVTADVWHGISEGWHPNGARAWSGRFEQGEKEGAWHTWRKDGAVEAIETYEGGTVVEIEVQIGM</sequence>
<evidence type="ECO:0000313" key="1">
    <source>
        <dbReference type="EMBL" id="OZC04424.1"/>
    </source>
</evidence>
<comment type="caution">
    <text evidence="1">The sequence shown here is derived from an EMBL/GenBank/DDBJ whole genome shotgun (WGS) entry which is preliminary data.</text>
</comment>
<evidence type="ECO:0000313" key="2">
    <source>
        <dbReference type="Proteomes" id="UP000216446"/>
    </source>
</evidence>
<evidence type="ECO:0008006" key="3">
    <source>
        <dbReference type="Google" id="ProtNLM"/>
    </source>
</evidence>
<dbReference type="SUPFAM" id="SSF82185">
    <property type="entry name" value="Histone H3 K4-specific methyltransferase SET7/9 N-terminal domain"/>
    <property type="match status" value="1"/>
</dbReference>
<dbReference type="OrthoDB" id="7342920at2"/>
<name>A0A259U3M0_9BACT</name>
<dbReference type="EMBL" id="MQWB01000001">
    <property type="protein sequence ID" value="OZC04424.1"/>
    <property type="molecule type" value="Genomic_DNA"/>
</dbReference>
<dbReference type="InParanoid" id="A0A259U3M0"/>